<evidence type="ECO:0000256" key="3">
    <source>
        <dbReference type="ARBA" id="ARBA00022989"/>
    </source>
</evidence>
<feature type="transmembrane region" description="Helical" evidence="5">
    <location>
        <begin position="129"/>
        <end position="149"/>
    </location>
</feature>
<keyword evidence="2 5" id="KW-0812">Transmembrane</keyword>
<dbReference type="Pfam" id="PF04932">
    <property type="entry name" value="Wzy_C"/>
    <property type="match status" value="1"/>
</dbReference>
<proteinExistence type="predicted"/>
<accession>A0A6I4V6N5</accession>
<dbReference type="EMBL" id="WTYP01000002">
    <property type="protein sequence ID" value="MXP47954.1"/>
    <property type="molecule type" value="Genomic_DNA"/>
</dbReference>
<evidence type="ECO:0000256" key="5">
    <source>
        <dbReference type="SAM" id="Phobius"/>
    </source>
</evidence>
<keyword evidence="8" id="KW-1185">Reference proteome</keyword>
<dbReference type="InterPro" id="IPR007016">
    <property type="entry name" value="O-antigen_ligase-rel_domated"/>
</dbReference>
<keyword evidence="4 5" id="KW-0472">Membrane</keyword>
<feature type="transmembrane region" description="Helical" evidence="5">
    <location>
        <begin position="43"/>
        <end position="63"/>
    </location>
</feature>
<feature type="transmembrane region" description="Helical" evidence="5">
    <location>
        <begin position="380"/>
        <end position="403"/>
    </location>
</feature>
<reference evidence="7 8" key="1">
    <citation type="submission" date="2019-12" db="EMBL/GenBank/DDBJ databases">
        <title>Genomic-based taxomic classification of the family Erythrobacteraceae.</title>
        <authorList>
            <person name="Xu L."/>
        </authorList>
    </citation>
    <scope>NUCLEOTIDE SEQUENCE [LARGE SCALE GENOMIC DNA]</scope>
    <source>
        <strain evidence="7 8">SW-109</strain>
    </source>
</reference>
<feature type="transmembrane region" description="Helical" evidence="5">
    <location>
        <begin position="415"/>
        <end position="435"/>
    </location>
</feature>
<feature type="domain" description="O-antigen ligase-related" evidence="6">
    <location>
        <begin position="238"/>
        <end position="395"/>
    </location>
</feature>
<dbReference type="RefSeq" id="WP_160731190.1">
    <property type="nucleotide sequence ID" value="NZ_WTYP01000002.1"/>
</dbReference>
<evidence type="ECO:0000256" key="2">
    <source>
        <dbReference type="ARBA" id="ARBA00022692"/>
    </source>
</evidence>
<comment type="caution">
    <text evidence="7">The sequence shown here is derived from an EMBL/GenBank/DDBJ whole genome shotgun (WGS) entry which is preliminary data.</text>
</comment>
<evidence type="ECO:0000259" key="6">
    <source>
        <dbReference type="Pfam" id="PF04932"/>
    </source>
</evidence>
<dbReference type="AlphaFoldDB" id="A0A6I4V6N5"/>
<keyword evidence="3 5" id="KW-1133">Transmembrane helix</keyword>
<dbReference type="OrthoDB" id="7628239at2"/>
<dbReference type="InterPro" id="IPR051533">
    <property type="entry name" value="WaaL-like"/>
</dbReference>
<feature type="transmembrane region" description="Helical" evidence="5">
    <location>
        <begin position="230"/>
        <end position="248"/>
    </location>
</feature>
<sequence>MPKTEMKMTRDQNNSIAPSSWVLLGLFAAFVALLGGSSRPDAAQIVLLRPMAALYLIPIFIFLGRQDLSAIRAPLMFIGALGLWMLLQLIPLPAGLWQALPGREPVAEIGAQIGLADIWRPISLVPTRTLNALASLIVPLAALLVLAAAGASRRAILMVLAALGSLNALLGILQVIGGSSQALFFYEITNFGSAVGFFANHNHSAVFSSLTLVIIAFLATQPEFRFDRAWQKTLLAALFLLVLLAALVGLSRAGLLTTVLALGASALLFRIGWAKGHRRRGQGGGQPSIKPVWALAVLAASIAGVIAIFLMFDRIPALNRVTESGTFDDLRWSLLPILGEMIAAYWLTGAGFGSFEEVYHIHEPASLMLPSYVNQAHNDWAQLLIEGGVPALAILAIFTVWVGRGILAMWRRNSSLARPVFWLTVAAIIVFASLADYPLRTPLFQMAAIWLVGLFSIDRRNPAISG</sequence>
<evidence type="ECO:0000313" key="8">
    <source>
        <dbReference type="Proteomes" id="UP000471435"/>
    </source>
</evidence>
<evidence type="ECO:0000256" key="1">
    <source>
        <dbReference type="ARBA" id="ARBA00004141"/>
    </source>
</evidence>
<evidence type="ECO:0000313" key="7">
    <source>
        <dbReference type="EMBL" id="MXP47954.1"/>
    </source>
</evidence>
<feature type="transmembrane region" description="Helical" evidence="5">
    <location>
        <begin position="292"/>
        <end position="312"/>
    </location>
</feature>
<dbReference type="PANTHER" id="PTHR37422:SF23">
    <property type="entry name" value="TEICHURONIC ACID BIOSYNTHESIS PROTEIN TUAE"/>
    <property type="match status" value="1"/>
</dbReference>
<dbReference type="GO" id="GO:0016020">
    <property type="term" value="C:membrane"/>
    <property type="evidence" value="ECO:0007669"/>
    <property type="project" value="UniProtKB-SubCell"/>
</dbReference>
<feature type="transmembrane region" description="Helical" evidence="5">
    <location>
        <begin position="21"/>
        <end position="37"/>
    </location>
</feature>
<evidence type="ECO:0000256" key="4">
    <source>
        <dbReference type="ARBA" id="ARBA00023136"/>
    </source>
</evidence>
<feature type="transmembrane region" description="Helical" evidence="5">
    <location>
        <begin position="254"/>
        <end position="271"/>
    </location>
</feature>
<dbReference type="PANTHER" id="PTHR37422">
    <property type="entry name" value="TEICHURONIC ACID BIOSYNTHESIS PROTEIN TUAE"/>
    <property type="match status" value="1"/>
</dbReference>
<protein>
    <recommendedName>
        <fullName evidence="6">O-antigen ligase-related domain-containing protein</fullName>
    </recommendedName>
</protein>
<organism evidence="7 8">
    <name type="scientific">Pontixanthobacter luteolus</name>
    <dbReference type="NCBI Taxonomy" id="295089"/>
    <lineage>
        <taxon>Bacteria</taxon>
        <taxon>Pseudomonadati</taxon>
        <taxon>Pseudomonadota</taxon>
        <taxon>Alphaproteobacteria</taxon>
        <taxon>Sphingomonadales</taxon>
        <taxon>Erythrobacteraceae</taxon>
        <taxon>Pontixanthobacter</taxon>
    </lineage>
</organism>
<comment type="subcellular location">
    <subcellularLocation>
        <location evidence="1">Membrane</location>
        <topology evidence="1">Multi-pass membrane protein</topology>
    </subcellularLocation>
</comment>
<feature type="transmembrane region" description="Helical" evidence="5">
    <location>
        <begin position="156"/>
        <end position="177"/>
    </location>
</feature>
<gene>
    <name evidence="7" type="ORF">GRI43_11215</name>
</gene>
<name>A0A6I4V6N5_9SPHN</name>
<dbReference type="Proteomes" id="UP000471435">
    <property type="component" value="Unassembled WGS sequence"/>
</dbReference>
<feature type="transmembrane region" description="Helical" evidence="5">
    <location>
        <begin position="75"/>
        <end position="96"/>
    </location>
</feature>
<feature type="transmembrane region" description="Helical" evidence="5">
    <location>
        <begin position="197"/>
        <end position="218"/>
    </location>
</feature>